<dbReference type="SUPFAM" id="SSF53335">
    <property type="entry name" value="S-adenosyl-L-methionine-dependent methyltransferases"/>
    <property type="match status" value="1"/>
</dbReference>
<reference evidence="2 3" key="1">
    <citation type="journal article" date="2014" name="PLoS ONE">
        <title>Identification and Characterization of a New Erythromycin Biosynthetic Gene Cluster in Actinopolyspora erythraea YIM90600, a Novel Erythronolide-Producing Halophilic Actinomycete Isolated from Salt Field.</title>
        <authorList>
            <person name="Chen D."/>
            <person name="Feng J."/>
            <person name="Huang L."/>
            <person name="Zhang Q."/>
            <person name="Wu J."/>
            <person name="Zhu X."/>
            <person name="Duan Y."/>
            <person name="Xu Z."/>
        </authorList>
    </citation>
    <scope>NUCLEOTIDE SEQUENCE [LARGE SCALE GENOMIC DNA]</scope>
    <source>
        <strain evidence="2 3">YIM90600</strain>
    </source>
</reference>
<evidence type="ECO:0000313" key="3">
    <source>
        <dbReference type="Proteomes" id="UP000029737"/>
    </source>
</evidence>
<protein>
    <submittedName>
        <fullName evidence="2">SAM-dependent methyltransferase</fullName>
    </submittedName>
</protein>
<evidence type="ECO:0000313" key="2">
    <source>
        <dbReference type="EMBL" id="KGI82485.1"/>
    </source>
</evidence>
<dbReference type="EMBL" id="JPMV01000011">
    <property type="protein sequence ID" value="KGI82485.1"/>
    <property type="molecule type" value="Genomic_DNA"/>
</dbReference>
<dbReference type="InterPro" id="IPR041698">
    <property type="entry name" value="Methyltransf_25"/>
</dbReference>
<dbReference type="Gene3D" id="3.40.50.150">
    <property type="entry name" value="Vaccinia Virus protein VP39"/>
    <property type="match status" value="1"/>
</dbReference>
<keyword evidence="3" id="KW-1185">Reference proteome</keyword>
<keyword evidence="2" id="KW-0808">Transferase</keyword>
<evidence type="ECO:0000259" key="1">
    <source>
        <dbReference type="Pfam" id="PF13649"/>
    </source>
</evidence>
<feature type="domain" description="Methyltransferase" evidence="1">
    <location>
        <begin position="49"/>
        <end position="147"/>
    </location>
</feature>
<gene>
    <name evidence="2" type="ORF">IL38_05015</name>
</gene>
<dbReference type="GO" id="GO:0008168">
    <property type="term" value="F:methyltransferase activity"/>
    <property type="evidence" value="ECO:0007669"/>
    <property type="project" value="UniProtKB-KW"/>
</dbReference>
<dbReference type="Proteomes" id="UP000029737">
    <property type="component" value="Unassembled WGS sequence"/>
</dbReference>
<name>A0ABR4X7L6_9ACTN</name>
<dbReference type="GO" id="GO:0032259">
    <property type="term" value="P:methylation"/>
    <property type="evidence" value="ECO:0007669"/>
    <property type="project" value="UniProtKB-KW"/>
</dbReference>
<accession>A0ABR4X7L6</accession>
<dbReference type="CDD" id="cd02440">
    <property type="entry name" value="AdoMet_MTases"/>
    <property type="match status" value="1"/>
</dbReference>
<proteinExistence type="predicted"/>
<dbReference type="InterPro" id="IPR029063">
    <property type="entry name" value="SAM-dependent_MTases_sf"/>
</dbReference>
<dbReference type="Pfam" id="PF13649">
    <property type="entry name" value="Methyltransf_25"/>
    <property type="match status" value="1"/>
</dbReference>
<comment type="caution">
    <text evidence="2">The sequence shown here is derived from an EMBL/GenBank/DDBJ whole genome shotgun (WGS) entry which is preliminary data.</text>
</comment>
<keyword evidence="2" id="KW-0489">Methyltransferase</keyword>
<organism evidence="2 3">
    <name type="scientific">Actinopolyspora erythraea</name>
    <dbReference type="NCBI Taxonomy" id="414996"/>
    <lineage>
        <taxon>Bacteria</taxon>
        <taxon>Bacillati</taxon>
        <taxon>Actinomycetota</taxon>
        <taxon>Actinomycetes</taxon>
        <taxon>Actinopolysporales</taxon>
        <taxon>Actinopolysporaceae</taxon>
        <taxon>Actinopolyspora</taxon>
    </lineage>
</organism>
<sequence>MRNAPAADYRRFLTAAIRRPGTVGAATPTSNAVASTVARVVPPHGEPVVVELGPGTGSLSVGIRDRLPAAGRHVGIELDESMVRHLRLRLPEMETVHGDARELRNTLPRLGIDSADVIVSSIPWSLLSDEEQRDLLRQCCRNLAPGGAFTAMTYLPMRHSPGGRRFRNHLETSFGEVVTQTTWRSVPPMLHYTCRHPIV</sequence>